<organism evidence="3">
    <name type="scientific">Camponotus floridanus</name>
    <name type="common">Florida carpenter ant</name>
    <dbReference type="NCBI Taxonomy" id="104421"/>
    <lineage>
        <taxon>Eukaryota</taxon>
        <taxon>Metazoa</taxon>
        <taxon>Ecdysozoa</taxon>
        <taxon>Arthropoda</taxon>
        <taxon>Hexapoda</taxon>
        <taxon>Insecta</taxon>
        <taxon>Pterygota</taxon>
        <taxon>Neoptera</taxon>
        <taxon>Endopterygota</taxon>
        <taxon>Hymenoptera</taxon>
        <taxon>Apocrita</taxon>
        <taxon>Aculeata</taxon>
        <taxon>Formicoidea</taxon>
        <taxon>Formicidae</taxon>
        <taxon>Formicinae</taxon>
        <taxon>Camponotus</taxon>
    </lineage>
</organism>
<accession>E2AI89</accession>
<protein>
    <submittedName>
        <fullName evidence="2">Uncharacterized protein</fullName>
    </submittedName>
</protein>
<keyword evidence="3" id="KW-1185">Reference proteome</keyword>
<dbReference type="EMBL" id="GL439671">
    <property type="protein sequence ID" value="EFN66853.1"/>
    <property type="molecule type" value="Genomic_DNA"/>
</dbReference>
<gene>
    <name evidence="2" type="ORF">EAG_15402</name>
</gene>
<evidence type="ECO:0000313" key="3">
    <source>
        <dbReference type="Proteomes" id="UP000000311"/>
    </source>
</evidence>
<reference evidence="2 3" key="1">
    <citation type="journal article" date="2010" name="Science">
        <title>Genomic comparison of the ants Camponotus floridanus and Harpegnathos saltator.</title>
        <authorList>
            <person name="Bonasio R."/>
            <person name="Zhang G."/>
            <person name="Ye C."/>
            <person name="Mutti N.S."/>
            <person name="Fang X."/>
            <person name="Qin N."/>
            <person name="Donahue G."/>
            <person name="Yang P."/>
            <person name="Li Q."/>
            <person name="Li C."/>
            <person name="Zhang P."/>
            <person name="Huang Z."/>
            <person name="Berger S.L."/>
            <person name="Reinberg D."/>
            <person name="Wang J."/>
            <person name="Liebig J."/>
        </authorList>
    </citation>
    <scope>NUCLEOTIDE SEQUENCE [LARGE SCALE GENOMIC DNA]</scope>
    <source>
        <strain evidence="3">C129</strain>
    </source>
</reference>
<proteinExistence type="predicted"/>
<evidence type="ECO:0000256" key="1">
    <source>
        <dbReference type="SAM" id="MobiDB-lite"/>
    </source>
</evidence>
<sequence>MDTAVSKKKYSPMSFPSEPGHYGRELAVVSEKTSRKMGGWHGSVRPQVGWRGRQYPLSPGGHPDSKFKTAKLSPQGFSGYRPLMVRSGFPHNLSPESKGIHKGFPLSYHKKQY</sequence>
<dbReference type="InParanoid" id="E2AI89"/>
<dbReference type="AlphaFoldDB" id="E2AI89"/>
<dbReference type="Proteomes" id="UP000000311">
    <property type="component" value="Unassembled WGS sequence"/>
</dbReference>
<feature type="region of interest" description="Disordered" evidence="1">
    <location>
        <begin position="33"/>
        <end position="67"/>
    </location>
</feature>
<evidence type="ECO:0000313" key="2">
    <source>
        <dbReference type="EMBL" id="EFN66853.1"/>
    </source>
</evidence>
<name>E2AI89_CAMFO</name>